<evidence type="ECO:0000313" key="6">
    <source>
        <dbReference type="Proteomes" id="UP001596047"/>
    </source>
</evidence>
<comment type="similarity">
    <text evidence="1">Belongs to the shaker potassium channel beta subunit family.</text>
</comment>
<gene>
    <name evidence="5" type="ORF">ACFPYJ_05295</name>
</gene>
<evidence type="ECO:0000256" key="1">
    <source>
        <dbReference type="ARBA" id="ARBA00006515"/>
    </source>
</evidence>
<organism evidence="5 6">
    <name type="scientific">Paenibacillus solisilvae</name>
    <dbReference type="NCBI Taxonomy" id="2486751"/>
    <lineage>
        <taxon>Bacteria</taxon>
        <taxon>Bacillati</taxon>
        <taxon>Bacillota</taxon>
        <taxon>Bacilli</taxon>
        <taxon>Bacillales</taxon>
        <taxon>Paenibacillaceae</taxon>
        <taxon>Paenibacillus</taxon>
    </lineage>
</organism>
<evidence type="ECO:0000313" key="5">
    <source>
        <dbReference type="EMBL" id="MFC5648551.1"/>
    </source>
</evidence>
<dbReference type="EMBL" id="JBHSOW010000017">
    <property type="protein sequence ID" value="MFC5648551.1"/>
    <property type="molecule type" value="Genomic_DNA"/>
</dbReference>
<dbReference type="PANTHER" id="PTHR43150:SF2">
    <property type="entry name" value="HYPERKINETIC, ISOFORM M"/>
    <property type="match status" value="1"/>
</dbReference>
<dbReference type="InterPro" id="IPR005399">
    <property type="entry name" value="K_chnl_volt-dep_bsu_KCNAB-rel"/>
</dbReference>
<keyword evidence="6" id="KW-1185">Reference proteome</keyword>
<dbReference type="Proteomes" id="UP001596047">
    <property type="component" value="Unassembled WGS sequence"/>
</dbReference>
<evidence type="ECO:0000259" key="4">
    <source>
        <dbReference type="Pfam" id="PF00248"/>
    </source>
</evidence>
<dbReference type="InterPro" id="IPR036812">
    <property type="entry name" value="NAD(P)_OxRdtase_dom_sf"/>
</dbReference>
<protein>
    <submittedName>
        <fullName evidence="5">Aldo/keto reductase</fullName>
    </submittedName>
</protein>
<feature type="domain" description="NADP-dependent oxidoreductase" evidence="4">
    <location>
        <begin position="30"/>
        <end position="98"/>
    </location>
</feature>
<keyword evidence="3" id="KW-0560">Oxidoreductase</keyword>
<dbReference type="Pfam" id="PF00248">
    <property type="entry name" value="Aldo_ket_red"/>
    <property type="match status" value="1"/>
</dbReference>
<dbReference type="RefSeq" id="WP_379187017.1">
    <property type="nucleotide sequence ID" value="NZ_JBHSOW010000017.1"/>
</dbReference>
<accession>A0ABW0VVI4</accession>
<sequence length="107" mass="11782">MALIVLGQNYSHLYAISELSQKTLVTENYLEKILLQIQAIAHELDITVGQLSLAWILRQPNVSSALVGASRPEKVEENVKASGIVLDESDVKRIADIIENDSVPSRV</sequence>
<evidence type="ECO:0000256" key="3">
    <source>
        <dbReference type="ARBA" id="ARBA00023002"/>
    </source>
</evidence>
<keyword evidence="2" id="KW-0521">NADP</keyword>
<name>A0ABW0VVI4_9BACL</name>
<comment type="caution">
    <text evidence="5">The sequence shown here is derived from an EMBL/GenBank/DDBJ whole genome shotgun (WGS) entry which is preliminary data.</text>
</comment>
<dbReference type="InterPro" id="IPR023210">
    <property type="entry name" value="NADP_OxRdtase_dom"/>
</dbReference>
<dbReference type="PANTHER" id="PTHR43150">
    <property type="entry name" value="HYPERKINETIC, ISOFORM M"/>
    <property type="match status" value="1"/>
</dbReference>
<reference evidence="6" key="1">
    <citation type="journal article" date="2019" name="Int. J. Syst. Evol. Microbiol.">
        <title>The Global Catalogue of Microorganisms (GCM) 10K type strain sequencing project: providing services to taxonomists for standard genome sequencing and annotation.</title>
        <authorList>
            <consortium name="The Broad Institute Genomics Platform"/>
            <consortium name="The Broad Institute Genome Sequencing Center for Infectious Disease"/>
            <person name="Wu L."/>
            <person name="Ma J."/>
        </authorList>
    </citation>
    <scope>NUCLEOTIDE SEQUENCE [LARGE SCALE GENOMIC DNA]</scope>
    <source>
        <strain evidence="6">CGMCC 1.3240</strain>
    </source>
</reference>
<dbReference type="Gene3D" id="3.20.20.100">
    <property type="entry name" value="NADP-dependent oxidoreductase domain"/>
    <property type="match status" value="1"/>
</dbReference>
<dbReference type="SUPFAM" id="SSF51430">
    <property type="entry name" value="NAD(P)-linked oxidoreductase"/>
    <property type="match status" value="1"/>
</dbReference>
<evidence type="ECO:0000256" key="2">
    <source>
        <dbReference type="ARBA" id="ARBA00022857"/>
    </source>
</evidence>
<proteinExistence type="inferred from homology"/>